<keyword evidence="3" id="KW-1185">Reference proteome</keyword>
<protein>
    <submittedName>
        <fullName evidence="2">Uncharacterized protein</fullName>
    </submittedName>
</protein>
<dbReference type="AlphaFoldDB" id="A0A1I1DF68"/>
<organism evidence="2 3">
    <name type="scientific">Natronobacterium haloterrestre</name>
    <name type="common">Halobiforma haloterrestris</name>
    <dbReference type="NCBI Taxonomy" id="148448"/>
    <lineage>
        <taxon>Archaea</taxon>
        <taxon>Methanobacteriati</taxon>
        <taxon>Methanobacteriota</taxon>
        <taxon>Stenosarchaea group</taxon>
        <taxon>Halobacteria</taxon>
        <taxon>Halobacteriales</taxon>
        <taxon>Natrialbaceae</taxon>
        <taxon>Natronobacterium</taxon>
    </lineage>
</organism>
<feature type="compositionally biased region" description="Acidic residues" evidence="1">
    <location>
        <begin position="20"/>
        <end position="36"/>
    </location>
</feature>
<evidence type="ECO:0000313" key="3">
    <source>
        <dbReference type="Proteomes" id="UP000199161"/>
    </source>
</evidence>
<evidence type="ECO:0000313" key="2">
    <source>
        <dbReference type="EMBL" id="SFB73474.1"/>
    </source>
</evidence>
<sequence>MRRTTKRVNPLKTPRKNGNGDDELEIATEIDEEPEGAMEKIEEPTST</sequence>
<feature type="region of interest" description="Disordered" evidence="1">
    <location>
        <begin position="1"/>
        <end position="47"/>
    </location>
</feature>
<reference evidence="3" key="1">
    <citation type="submission" date="2016-10" db="EMBL/GenBank/DDBJ databases">
        <authorList>
            <person name="Varghese N."/>
            <person name="Submissions S."/>
        </authorList>
    </citation>
    <scope>NUCLEOTIDE SEQUENCE [LARGE SCALE GENOMIC DNA]</scope>
    <source>
        <strain evidence="3">DSM 13078</strain>
    </source>
</reference>
<accession>A0A1I1DF68</accession>
<feature type="compositionally biased region" description="Basic and acidic residues" evidence="1">
    <location>
        <begin position="37"/>
        <end position="47"/>
    </location>
</feature>
<gene>
    <name evidence="2" type="ORF">SAMN05444422_101580</name>
</gene>
<evidence type="ECO:0000256" key="1">
    <source>
        <dbReference type="SAM" id="MobiDB-lite"/>
    </source>
</evidence>
<proteinExistence type="predicted"/>
<dbReference type="EMBL" id="FOKW01000001">
    <property type="protein sequence ID" value="SFB73474.1"/>
    <property type="molecule type" value="Genomic_DNA"/>
</dbReference>
<name>A0A1I1DF68_NATHA</name>
<dbReference type="Proteomes" id="UP000199161">
    <property type="component" value="Unassembled WGS sequence"/>
</dbReference>